<evidence type="ECO:0000313" key="1">
    <source>
        <dbReference type="EMBL" id="MBD8109330.1"/>
    </source>
</evidence>
<gene>
    <name evidence="2" type="ORF">EpCFBP13511_23445</name>
    <name evidence="1" type="ORF">IFT93_23485</name>
</gene>
<reference evidence="2 3" key="1">
    <citation type="journal article" date="2019" name="Sci. Rep.">
        <title>Differences in resource use lead to coexistence of seed-transmitted microbial populations.</title>
        <authorList>
            <person name="Torres-Cortes G."/>
            <person name="Garcia B.J."/>
            <person name="Compant S."/>
            <person name="Rezki S."/>
            <person name="Jones P."/>
            <person name="Preveaux A."/>
            <person name="Briand M."/>
            <person name="Roulet A."/>
            <person name="Bouchez O."/>
            <person name="Jacobson D."/>
            <person name="Barret M."/>
        </authorList>
    </citation>
    <scope>NUCLEOTIDE SEQUENCE [LARGE SCALE GENOMIC DNA]</scope>
    <source>
        <strain evidence="2 3">CFBP13511</strain>
    </source>
</reference>
<protein>
    <recommendedName>
        <fullName evidence="5">CopG family transcriptional regulator</fullName>
    </recommendedName>
</protein>
<sequence>MLKKPSDKNKVTRPVAAVSDDQADQLASMLADKPYGDERKVPEIQEKLTRTTISLPESLLRQCEDLALNNKRSGLEPKNVSALVRAALENYFNT</sequence>
<dbReference type="Proteomes" id="UP000661012">
    <property type="component" value="Unassembled WGS sequence"/>
</dbReference>
<name>A0A3Q8H9N1_9GAMM</name>
<dbReference type="KEGG" id="epe:CI789_22975"/>
<evidence type="ECO:0000313" key="2">
    <source>
        <dbReference type="EMBL" id="TKJ82894.1"/>
    </source>
</evidence>
<accession>A0A3Q8H9N1</accession>
<dbReference type="OrthoDB" id="6505050at2"/>
<evidence type="ECO:0000313" key="4">
    <source>
        <dbReference type="Proteomes" id="UP000661012"/>
    </source>
</evidence>
<reference evidence="1 4" key="2">
    <citation type="journal article" date="2020" name="FEMS Microbiol. Ecol.">
        <title>Temporal dynamics of bacterial communities during seed development and maturation.</title>
        <authorList>
            <person name="Chesneau G."/>
            <person name="Torres-Cortes G."/>
            <person name="Briand M."/>
            <person name="Darrasse A."/>
            <person name="Preveaux A."/>
            <person name="Marais C."/>
            <person name="Jacques M.A."/>
            <person name="Shade A."/>
            <person name="Barret M."/>
        </authorList>
    </citation>
    <scope>NUCLEOTIDE SEQUENCE [LARGE SCALE GENOMIC DNA]</scope>
    <source>
        <strain evidence="1 4">CFBP13732</strain>
    </source>
</reference>
<dbReference type="Proteomes" id="UP000306393">
    <property type="component" value="Unassembled WGS sequence"/>
</dbReference>
<comment type="caution">
    <text evidence="2">The sequence shown here is derived from an EMBL/GenBank/DDBJ whole genome shotgun (WGS) entry which is preliminary data.</text>
</comment>
<dbReference type="EMBL" id="JACYNN010000045">
    <property type="protein sequence ID" value="MBD8109330.1"/>
    <property type="molecule type" value="Genomic_DNA"/>
</dbReference>
<dbReference type="RefSeq" id="WP_118666082.1">
    <property type="nucleotide sequence ID" value="NZ_CP022726.1"/>
</dbReference>
<evidence type="ECO:0008006" key="5">
    <source>
        <dbReference type="Google" id="ProtNLM"/>
    </source>
</evidence>
<keyword evidence="4" id="KW-1185">Reference proteome</keyword>
<dbReference type="EMBL" id="QGAC01000044">
    <property type="protein sequence ID" value="TKJ82894.1"/>
    <property type="molecule type" value="Genomic_DNA"/>
</dbReference>
<proteinExistence type="predicted"/>
<dbReference type="AlphaFoldDB" id="A0A3Q8H9N1"/>
<evidence type="ECO:0000313" key="3">
    <source>
        <dbReference type="Proteomes" id="UP000306393"/>
    </source>
</evidence>
<organism evidence="2 3">
    <name type="scientific">Erwinia persicina</name>
    <dbReference type="NCBI Taxonomy" id="55211"/>
    <lineage>
        <taxon>Bacteria</taxon>
        <taxon>Pseudomonadati</taxon>
        <taxon>Pseudomonadota</taxon>
        <taxon>Gammaproteobacteria</taxon>
        <taxon>Enterobacterales</taxon>
        <taxon>Erwiniaceae</taxon>
        <taxon>Erwinia</taxon>
    </lineage>
</organism>